<dbReference type="EMBL" id="RBSP01000341">
    <property type="protein sequence ID" value="RMS49399.1"/>
    <property type="molecule type" value="Genomic_DNA"/>
</dbReference>
<dbReference type="AlphaFoldDB" id="A0A0P9U8M7"/>
<comment type="caution">
    <text evidence="1">The sequence shown here is derived from an EMBL/GenBank/DDBJ whole genome shotgun (WGS) entry which is preliminary data.</text>
</comment>
<evidence type="ECO:0000313" key="2">
    <source>
        <dbReference type="EMBL" id="RMS49399.1"/>
    </source>
</evidence>
<dbReference type="EMBL" id="LJQO01000035">
    <property type="protein sequence ID" value="KPX80763.1"/>
    <property type="molecule type" value="Genomic_DNA"/>
</dbReference>
<organism evidence="1 3">
    <name type="scientific">Pseudomonas amygdali pv. photiniae</name>
    <dbReference type="NCBI Taxonomy" id="251724"/>
    <lineage>
        <taxon>Bacteria</taxon>
        <taxon>Pseudomonadati</taxon>
        <taxon>Pseudomonadota</taxon>
        <taxon>Gammaproteobacteria</taxon>
        <taxon>Pseudomonadales</taxon>
        <taxon>Pseudomonadaceae</taxon>
        <taxon>Pseudomonas</taxon>
        <taxon>Pseudomonas amygdali</taxon>
    </lineage>
</organism>
<dbReference type="RefSeq" id="WP_054098588.1">
    <property type="nucleotide sequence ID" value="NZ_LJQO01000035.1"/>
</dbReference>
<dbReference type="Proteomes" id="UP000050469">
    <property type="component" value="Unassembled WGS sequence"/>
</dbReference>
<gene>
    <name evidence="1" type="ORF">ALO53_200152</name>
    <name evidence="2" type="ORF">ALP66_200104</name>
</gene>
<proteinExistence type="predicted"/>
<reference evidence="2 4" key="2">
    <citation type="submission" date="2018-08" db="EMBL/GenBank/DDBJ databases">
        <title>Recombination of ecologically and evolutionarily significant loci maintains genetic cohesion in the Pseudomonas syringae species complex.</title>
        <authorList>
            <person name="Dillon M."/>
            <person name="Thakur S."/>
            <person name="Almeida R.N.D."/>
            <person name="Weir B.S."/>
            <person name="Guttman D.S."/>
        </authorList>
    </citation>
    <scope>NUCLEOTIDE SEQUENCE [LARGE SCALE GENOMIC DNA]</scope>
    <source>
        <strain evidence="2 4">ICMP 7847</strain>
    </source>
</reference>
<protein>
    <submittedName>
        <fullName evidence="1">Addiction module antitoxin RelB</fullName>
    </submittedName>
</protein>
<evidence type="ECO:0000313" key="1">
    <source>
        <dbReference type="EMBL" id="KPX80763.1"/>
    </source>
</evidence>
<evidence type="ECO:0000313" key="4">
    <source>
        <dbReference type="Proteomes" id="UP000270873"/>
    </source>
</evidence>
<accession>A0A0P9U8M7</accession>
<evidence type="ECO:0000313" key="3">
    <source>
        <dbReference type="Proteomes" id="UP000050469"/>
    </source>
</evidence>
<sequence>MTEPLAPAELIDANELAALRLAAERYAWLRTHSVRIQGSEVWYSGAALDVRADVGLEHVAFAKDVTPKRLKTGKRPDR</sequence>
<name>A0A0P9U8M7_PSEA0</name>
<dbReference type="Proteomes" id="UP000270873">
    <property type="component" value="Unassembled WGS sequence"/>
</dbReference>
<dbReference type="PATRIC" id="fig|251724.3.peg.4854"/>
<reference evidence="1 3" key="1">
    <citation type="submission" date="2015-09" db="EMBL/GenBank/DDBJ databases">
        <title>Genome announcement of multiple Pseudomonas syringae strains.</title>
        <authorList>
            <person name="Thakur S."/>
            <person name="Wang P.W."/>
            <person name="Gong Y."/>
            <person name="Weir B.S."/>
            <person name="Guttman D.S."/>
        </authorList>
    </citation>
    <scope>NUCLEOTIDE SEQUENCE [LARGE SCALE GENOMIC DNA]</scope>
    <source>
        <strain evidence="1 3">ICMP7840</strain>
    </source>
</reference>